<comment type="similarity">
    <text evidence="1 7">Belongs to the peptidase S8 family.</text>
</comment>
<sequence>MKFSQAVAALAIGARSVSSASLYARATNDTITGEVVPNVYIVEFNDDITASTFYGLLAADGVYVKHRMDLNFRFFKGASFQINPSNASSSGNSSDLVSYIKAKTEIRSIWPVRSSKLEMPETRLPLDPANSPSQHVKRQNQDKKPFSPHVMTQIDKLHAEGVTGKGVQVAIIDSGIDYTHPALGGCFGENCLVKTGYDFVGDNFRLGVTEPEPDNDPLDTCFGHGTHVAGTVAAQLQETKYGFSGGAPGVRLAAYRIWNCISSTTDEIQLAAFGRAVEDGADIISYSNGFQRGWAGNVLAVVASRIADSGIQFAISEGNDGGRGLFYSSSPATGFDVTGVGAVSNTKFPILLPRGSYSTGNSTSTSFGVLMGEPAFSSEVKLTLWSAVGANNACTPLPNGTDLSESIVLLQFLDARATRCYPPDQASNIAAKGGRYMLYYDGSGSNLTMRDDPIVYADGIKGVARIAPYVAEQWLSLLKRGSTITVNIPSSNNTEVGFEELDNNETGGFLANSLTSWGPSWELGVKPNLVSPGENILSTYLTDDGGYRVMTGTSMAAPLVASAFALLKEVRGSLDPQRLRRILTTTSKPIVWHDGTKVHPDILAPVPQQGSGVIQVWNAAHTTAELSIDSIAWNDTDHFVGNRTFSVLNTGTEEAVFELSHRKAVTMYTLQESYGVLRPGIFPNPIVEDWADIRFSSSKITVPAGESVDVTVTCTPPASANGTLLPVYSGYISINNLSSNNTLVLPYLGVAGSMRSASVTQPSLVYLANYNNPISVNTSYTIPRPDPANPPPTDSGDQSVQPNLYMELLVGSALVHIDVLRGEEDLGSLAGSPQVYLPRGYARVFFNGLLADGTVLEEGSYSLRVRALRIFGDEAMQEDWDVVKTVEFSFKYAS</sequence>
<dbReference type="InterPro" id="IPR013783">
    <property type="entry name" value="Ig-like_fold"/>
</dbReference>
<dbReference type="GO" id="GO:0004252">
    <property type="term" value="F:serine-type endopeptidase activity"/>
    <property type="evidence" value="ECO:0007669"/>
    <property type="project" value="UniProtKB-UniRule"/>
</dbReference>
<evidence type="ECO:0000256" key="5">
    <source>
        <dbReference type="ARBA" id="ARBA00022825"/>
    </source>
</evidence>
<keyword evidence="5 7" id="KW-0720">Serine protease</keyword>
<dbReference type="InterPro" id="IPR023827">
    <property type="entry name" value="Peptidase_S8_Asp-AS"/>
</dbReference>
<dbReference type="PANTHER" id="PTHR43806">
    <property type="entry name" value="PEPTIDASE S8"/>
    <property type="match status" value="1"/>
</dbReference>
<dbReference type="AlphaFoldDB" id="A0A6A5VS93"/>
<organism evidence="11 12">
    <name type="scientific">Bimuria novae-zelandiae CBS 107.79</name>
    <dbReference type="NCBI Taxonomy" id="1447943"/>
    <lineage>
        <taxon>Eukaryota</taxon>
        <taxon>Fungi</taxon>
        <taxon>Dikarya</taxon>
        <taxon>Ascomycota</taxon>
        <taxon>Pezizomycotina</taxon>
        <taxon>Dothideomycetes</taxon>
        <taxon>Pleosporomycetidae</taxon>
        <taxon>Pleosporales</taxon>
        <taxon>Massarineae</taxon>
        <taxon>Didymosphaeriaceae</taxon>
        <taxon>Bimuria</taxon>
    </lineage>
</organism>
<keyword evidence="2 7" id="KW-0645">Protease</keyword>
<dbReference type="InterPro" id="IPR036852">
    <property type="entry name" value="Peptidase_S8/S53_dom_sf"/>
</dbReference>
<evidence type="ECO:0000256" key="3">
    <source>
        <dbReference type="ARBA" id="ARBA00022729"/>
    </source>
</evidence>
<evidence type="ECO:0000256" key="6">
    <source>
        <dbReference type="PIRSR" id="PIRSR615500-1"/>
    </source>
</evidence>
<dbReference type="CDD" id="cd07489">
    <property type="entry name" value="Peptidases_S8_5"/>
    <property type="match status" value="1"/>
</dbReference>
<keyword evidence="12" id="KW-1185">Reference proteome</keyword>
<feature type="active site" description="Charge relay system" evidence="6 7">
    <location>
        <position position="173"/>
    </location>
</feature>
<proteinExistence type="inferred from homology"/>
<dbReference type="InterPro" id="IPR034187">
    <property type="entry name" value="Peptidases_S8_5"/>
</dbReference>
<dbReference type="InterPro" id="IPR022398">
    <property type="entry name" value="Peptidase_S8_His-AS"/>
</dbReference>
<dbReference type="PROSITE" id="PS51892">
    <property type="entry name" value="SUBTILASE"/>
    <property type="match status" value="1"/>
</dbReference>
<evidence type="ECO:0000256" key="8">
    <source>
        <dbReference type="SAM" id="MobiDB-lite"/>
    </source>
</evidence>
<evidence type="ECO:0000256" key="1">
    <source>
        <dbReference type="ARBA" id="ARBA00011073"/>
    </source>
</evidence>
<feature type="active site" description="Charge relay system" evidence="6 7">
    <location>
        <position position="554"/>
    </location>
</feature>
<dbReference type="Proteomes" id="UP000800036">
    <property type="component" value="Unassembled WGS sequence"/>
</dbReference>
<dbReference type="Pfam" id="PF06280">
    <property type="entry name" value="fn3_5"/>
    <property type="match status" value="1"/>
</dbReference>
<feature type="domain" description="C5a peptidase/Subtilisin-like protease SBT2-like Fn3-like" evidence="10">
    <location>
        <begin position="632"/>
        <end position="748"/>
    </location>
</feature>
<accession>A0A6A5VS93</accession>
<dbReference type="InterPro" id="IPR000209">
    <property type="entry name" value="Peptidase_S8/S53_dom"/>
</dbReference>
<dbReference type="EMBL" id="ML976656">
    <property type="protein sequence ID" value="KAF1980224.1"/>
    <property type="molecule type" value="Genomic_DNA"/>
</dbReference>
<dbReference type="Gene3D" id="3.40.50.200">
    <property type="entry name" value="Peptidase S8/S53 domain"/>
    <property type="match status" value="2"/>
</dbReference>
<evidence type="ECO:0000259" key="9">
    <source>
        <dbReference type="Pfam" id="PF00082"/>
    </source>
</evidence>
<dbReference type="InterPro" id="IPR010435">
    <property type="entry name" value="C5a/SBT2-like_Fn3"/>
</dbReference>
<dbReference type="PRINTS" id="PR00723">
    <property type="entry name" value="SUBTILISIN"/>
</dbReference>
<dbReference type="Gene3D" id="2.60.40.10">
    <property type="entry name" value="Immunoglobulins"/>
    <property type="match status" value="1"/>
</dbReference>
<dbReference type="PROSITE" id="PS00137">
    <property type="entry name" value="SUBTILASE_HIS"/>
    <property type="match status" value="1"/>
</dbReference>
<feature type="region of interest" description="Disordered" evidence="8">
    <location>
        <begin position="125"/>
        <end position="147"/>
    </location>
</feature>
<dbReference type="GO" id="GO:0016020">
    <property type="term" value="C:membrane"/>
    <property type="evidence" value="ECO:0007669"/>
    <property type="project" value="InterPro"/>
</dbReference>
<gene>
    <name evidence="11" type="ORF">BU23DRAFT_495594</name>
</gene>
<protein>
    <submittedName>
        <fullName evidence="11">Subtilisin-like serine protease-like protein</fullName>
    </submittedName>
</protein>
<evidence type="ECO:0000256" key="2">
    <source>
        <dbReference type="ARBA" id="ARBA00022670"/>
    </source>
</evidence>
<dbReference type="InterPro" id="IPR050131">
    <property type="entry name" value="Peptidase_S8_subtilisin-like"/>
</dbReference>
<evidence type="ECO:0000313" key="11">
    <source>
        <dbReference type="EMBL" id="KAF1980224.1"/>
    </source>
</evidence>
<dbReference type="PROSITE" id="PS00136">
    <property type="entry name" value="SUBTILASE_ASP"/>
    <property type="match status" value="1"/>
</dbReference>
<dbReference type="GO" id="GO:0006508">
    <property type="term" value="P:proteolysis"/>
    <property type="evidence" value="ECO:0007669"/>
    <property type="project" value="UniProtKB-KW"/>
</dbReference>
<dbReference type="InterPro" id="IPR015500">
    <property type="entry name" value="Peptidase_S8_subtilisin-rel"/>
</dbReference>
<reference evidence="11" key="1">
    <citation type="journal article" date="2020" name="Stud. Mycol.">
        <title>101 Dothideomycetes genomes: a test case for predicting lifestyles and emergence of pathogens.</title>
        <authorList>
            <person name="Haridas S."/>
            <person name="Albert R."/>
            <person name="Binder M."/>
            <person name="Bloem J."/>
            <person name="Labutti K."/>
            <person name="Salamov A."/>
            <person name="Andreopoulos B."/>
            <person name="Baker S."/>
            <person name="Barry K."/>
            <person name="Bills G."/>
            <person name="Bluhm B."/>
            <person name="Cannon C."/>
            <person name="Castanera R."/>
            <person name="Culley D."/>
            <person name="Daum C."/>
            <person name="Ezra D."/>
            <person name="Gonzalez J."/>
            <person name="Henrissat B."/>
            <person name="Kuo A."/>
            <person name="Liang C."/>
            <person name="Lipzen A."/>
            <person name="Lutzoni F."/>
            <person name="Magnuson J."/>
            <person name="Mondo S."/>
            <person name="Nolan M."/>
            <person name="Ohm R."/>
            <person name="Pangilinan J."/>
            <person name="Park H.-J."/>
            <person name="Ramirez L."/>
            <person name="Alfaro M."/>
            <person name="Sun H."/>
            <person name="Tritt A."/>
            <person name="Yoshinaga Y."/>
            <person name="Zwiers L.-H."/>
            <person name="Turgeon B."/>
            <person name="Goodwin S."/>
            <person name="Spatafora J."/>
            <person name="Crous P."/>
            <person name="Grigoriev I."/>
        </authorList>
    </citation>
    <scope>NUCLEOTIDE SEQUENCE</scope>
    <source>
        <strain evidence="11">CBS 107.79</strain>
    </source>
</reference>
<dbReference type="Pfam" id="PF00082">
    <property type="entry name" value="Peptidase_S8"/>
    <property type="match status" value="1"/>
</dbReference>
<keyword evidence="4 7" id="KW-0378">Hydrolase</keyword>
<dbReference type="OrthoDB" id="10256524at2759"/>
<feature type="domain" description="Peptidase S8/S53" evidence="9">
    <location>
        <begin position="164"/>
        <end position="587"/>
    </location>
</feature>
<evidence type="ECO:0000256" key="7">
    <source>
        <dbReference type="PROSITE-ProRule" id="PRU01240"/>
    </source>
</evidence>
<evidence type="ECO:0000256" key="4">
    <source>
        <dbReference type="ARBA" id="ARBA00022801"/>
    </source>
</evidence>
<keyword evidence="3" id="KW-0732">Signal</keyword>
<evidence type="ECO:0000259" key="10">
    <source>
        <dbReference type="Pfam" id="PF06280"/>
    </source>
</evidence>
<feature type="active site" description="Charge relay system" evidence="6 7">
    <location>
        <position position="224"/>
    </location>
</feature>
<dbReference type="SUPFAM" id="SSF52743">
    <property type="entry name" value="Subtilisin-like"/>
    <property type="match status" value="1"/>
</dbReference>
<evidence type="ECO:0000313" key="12">
    <source>
        <dbReference type="Proteomes" id="UP000800036"/>
    </source>
</evidence>
<dbReference type="PANTHER" id="PTHR43806:SF66">
    <property type="entry name" value="SERIN ENDOPEPTIDASE"/>
    <property type="match status" value="1"/>
</dbReference>
<name>A0A6A5VS93_9PLEO</name>